<name>A0ABX1VF75_9PLAN</name>
<evidence type="ECO:0008006" key="3">
    <source>
        <dbReference type="Google" id="ProtNLM"/>
    </source>
</evidence>
<proteinExistence type="predicted"/>
<dbReference type="Proteomes" id="UP000609651">
    <property type="component" value="Unassembled WGS sequence"/>
</dbReference>
<evidence type="ECO:0000313" key="1">
    <source>
        <dbReference type="EMBL" id="NNJ26448.1"/>
    </source>
</evidence>
<gene>
    <name evidence="1" type="ORF">LzC2_25330</name>
</gene>
<dbReference type="RefSeq" id="WP_171187495.1">
    <property type="nucleotide sequence ID" value="NZ_WTPX01000078.1"/>
</dbReference>
<sequence>MSAETPASDRPSAPQIVVSPEVAEAIRTTGYARLVLPDGHTLMRVQPEPEAEAYARLREEVPDEEIKRRWEEFQASGESGCTWEELLAGLPDRRTAA</sequence>
<dbReference type="EMBL" id="WTPX01000078">
    <property type="protein sequence ID" value="NNJ26448.1"/>
    <property type="molecule type" value="Genomic_DNA"/>
</dbReference>
<accession>A0ABX1VF75</accession>
<keyword evidence="2" id="KW-1185">Reference proteome</keyword>
<evidence type="ECO:0000313" key="2">
    <source>
        <dbReference type="Proteomes" id="UP000609651"/>
    </source>
</evidence>
<reference evidence="1 2" key="1">
    <citation type="journal article" date="2020" name="Syst. Appl. Microbiol.">
        <title>Alienimonas chondri sp. nov., a novel planctomycete isolated from the biofilm of the red alga Chondrus crispus.</title>
        <authorList>
            <person name="Vitorino I."/>
            <person name="Albuquerque L."/>
            <person name="Wiegand S."/>
            <person name="Kallscheuer N."/>
            <person name="da Costa M.S."/>
            <person name="Lobo-da-Cunha A."/>
            <person name="Jogler C."/>
            <person name="Lage O.M."/>
        </authorList>
    </citation>
    <scope>NUCLEOTIDE SEQUENCE [LARGE SCALE GENOMIC DNA]</scope>
    <source>
        <strain evidence="1 2">LzC2</strain>
    </source>
</reference>
<protein>
    <recommendedName>
        <fullName evidence="3">AbrB/MazE/SpoVT family DNA-binding domain-containing protein</fullName>
    </recommendedName>
</protein>
<comment type="caution">
    <text evidence="1">The sequence shown here is derived from an EMBL/GenBank/DDBJ whole genome shotgun (WGS) entry which is preliminary data.</text>
</comment>
<organism evidence="1 2">
    <name type="scientific">Alienimonas chondri</name>
    <dbReference type="NCBI Taxonomy" id="2681879"/>
    <lineage>
        <taxon>Bacteria</taxon>
        <taxon>Pseudomonadati</taxon>
        <taxon>Planctomycetota</taxon>
        <taxon>Planctomycetia</taxon>
        <taxon>Planctomycetales</taxon>
        <taxon>Planctomycetaceae</taxon>
        <taxon>Alienimonas</taxon>
    </lineage>
</organism>